<comment type="catalytic activity">
    <reaction evidence="1">
        <text>ATP + protein L-histidine = ADP + protein N-phospho-L-histidine.</text>
        <dbReference type="EC" id="2.7.13.3"/>
    </reaction>
</comment>
<accession>A0ABQ6B7F6</accession>
<keyword evidence="5" id="KW-1185">Reference proteome</keyword>
<dbReference type="EC" id="2.7.13.3" evidence="2"/>
<dbReference type="InterPro" id="IPR036097">
    <property type="entry name" value="HisK_dim/P_sf"/>
</dbReference>
<proteinExistence type="predicted"/>
<dbReference type="Proteomes" id="UP001156905">
    <property type="component" value="Unassembled WGS sequence"/>
</dbReference>
<dbReference type="SMART" id="SM00388">
    <property type="entry name" value="HisKA"/>
    <property type="match status" value="1"/>
</dbReference>
<dbReference type="EMBL" id="BSOW01000028">
    <property type="protein sequence ID" value="GLR89703.1"/>
    <property type="molecule type" value="Genomic_DNA"/>
</dbReference>
<sequence>MEQKLRKAQAELAHVTRVTTLGELTTLIAHEINQPLAAIVSNADACLGWMSRVTPDLSAARSSVEWIINDAIRASEVIRRIRLLAKKGEIEWSLSISTMS</sequence>
<organism evidence="4 5">
    <name type="scientific">Bradyrhizobium iriomotense</name>
    <dbReference type="NCBI Taxonomy" id="441950"/>
    <lineage>
        <taxon>Bacteria</taxon>
        <taxon>Pseudomonadati</taxon>
        <taxon>Pseudomonadota</taxon>
        <taxon>Alphaproteobacteria</taxon>
        <taxon>Hyphomicrobiales</taxon>
        <taxon>Nitrobacteraceae</taxon>
        <taxon>Bradyrhizobium</taxon>
    </lineage>
</organism>
<dbReference type="SUPFAM" id="SSF47384">
    <property type="entry name" value="Homodimeric domain of signal transducing histidine kinase"/>
    <property type="match status" value="1"/>
</dbReference>
<evidence type="ECO:0000259" key="3">
    <source>
        <dbReference type="SMART" id="SM00388"/>
    </source>
</evidence>
<reference evidence="5" key="1">
    <citation type="journal article" date="2019" name="Int. J. Syst. Evol. Microbiol.">
        <title>The Global Catalogue of Microorganisms (GCM) 10K type strain sequencing project: providing services to taxonomists for standard genome sequencing and annotation.</title>
        <authorList>
            <consortium name="The Broad Institute Genomics Platform"/>
            <consortium name="The Broad Institute Genome Sequencing Center for Infectious Disease"/>
            <person name="Wu L."/>
            <person name="Ma J."/>
        </authorList>
    </citation>
    <scope>NUCLEOTIDE SEQUENCE [LARGE SCALE GENOMIC DNA]</scope>
    <source>
        <strain evidence="5">NBRC 102520</strain>
    </source>
</reference>
<feature type="domain" description="Signal transduction histidine kinase dimerisation/phosphoacceptor" evidence="3">
    <location>
        <begin position="20"/>
        <end position="90"/>
    </location>
</feature>
<evidence type="ECO:0000313" key="4">
    <source>
        <dbReference type="EMBL" id="GLR89703.1"/>
    </source>
</evidence>
<dbReference type="InterPro" id="IPR003661">
    <property type="entry name" value="HisK_dim/P_dom"/>
</dbReference>
<gene>
    <name evidence="4" type="ORF">GCM10007857_64170</name>
</gene>
<dbReference type="Pfam" id="PF00512">
    <property type="entry name" value="HisKA"/>
    <property type="match status" value="1"/>
</dbReference>
<evidence type="ECO:0000256" key="1">
    <source>
        <dbReference type="ARBA" id="ARBA00000085"/>
    </source>
</evidence>
<comment type="caution">
    <text evidence="4">The sequence shown here is derived from an EMBL/GenBank/DDBJ whole genome shotgun (WGS) entry which is preliminary data.</text>
</comment>
<evidence type="ECO:0000256" key="2">
    <source>
        <dbReference type="ARBA" id="ARBA00012438"/>
    </source>
</evidence>
<protein>
    <recommendedName>
        <fullName evidence="2">histidine kinase</fullName>
        <ecNumber evidence="2">2.7.13.3</ecNumber>
    </recommendedName>
</protein>
<dbReference type="CDD" id="cd00082">
    <property type="entry name" value="HisKA"/>
    <property type="match status" value="1"/>
</dbReference>
<name>A0ABQ6B7F6_9BRAD</name>
<evidence type="ECO:0000313" key="5">
    <source>
        <dbReference type="Proteomes" id="UP001156905"/>
    </source>
</evidence>
<dbReference type="Gene3D" id="1.10.287.130">
    <property type="match status" value="1"/>
</dbReference>